<organism evidence="12 13">
    <name type="scientific">Govanella unica</name>
    <dbReference type="NCBI Taxonomy" id="2975056"/>
    <lineage>
        <taxon>Bacteria</taxon>
        <taxon>Pseudomonadati</taxon>
        <taxon>Pseudomonadota</taxon>
        <taxon>Alphaproteobacteria</taxon>
        <taxon>Emcibacterales</taxon>
        <taxon>Govanellaceae</taxon>
        <taxon>Govanella</taxon>
    </lineage>
</organism>
<dbReference type="InterPro" id="IPR008332">
    <property type="entry name" value="MethylG_MeTrfase_N"/>
</dbReference>
<dbReference type="GO" id="GO:0005737">
    <property type="term" value="C:cytoplasm"/>
    <property type="evidence" value="ECO:0007669"/>
    <property type="project" value="UniProtKB-SubCell"/>
</dbReference>
<feature type="active site" description="Nucleophile; methyl group acceptor" evidence="9">
    <location>
        <position position="116"/>
    </location>
</feature>
<dbReference type="PANTHER" id="PTHR10815:SF13">
    <property type="entry name" value="METHYLATED-DNA--PROTEIN-CYSTEINE METHYLTRANSFERASE"/>
    <property type="match status" value="1"/>
</dbReference>
<keyword evidence="6 9" id="KW-0227">DNA damage</keyword>
<dbReference type="InterPro" id="IPR036388">
    <property type="entry name" value="WH-like_DNA-bd_sf"/>
</dbReference>
<dbReference type="GO" id="GO:0032259">
    <property type="term" value="P:methylation"/>
    <property type="evidence" value="ECO:0007669"/>
    <property type="project" value="UniProtKB-KW"/>
</dbReference>
<dbReference type="Pfam" id="PF01035">
    <property type="entry name" value="DNA_binding_1"/>
    <property type="match status" value="1"/>
</dbReference>
<accession>A0A9X3TV72</accession>
<dbReference type="GO" id="GO:0006307">
    <property type="term" value="P:DNA alkylation repair"/>
    <property type="evidence" value="ECO:0007669"/>
    <property type="project" value="UniProtKB-UniRule"/>
</dbReference>
<evidence type="ECO:0000259" key="10">
    <source>
        <dbReference type="Pfam" id="PF01035"/>
    </source>
</evidence>
<name>A0A9X3TV72_9PROT</name>
<dbReference type="SUPFAM" id="SSF46767">
    <property type="entry name" value="Methylated DNA-protein cysteine methyltransferase, C-terminal domain"/>
    <property type="match status" value="1"/>
</dbReference>
<gene>
    <name evidence="12" type="ORF">NYP16_00230</name>
</gene>
<feature type="domain" description="Methylated-DNA-[protein]-cysteine S-methyltransferase DNA binding" evidence="10">
    <location>
        <begin position="68"/>
        <end position="147"/>
    </location>
</feature>
<evidence type="ECO:0000256" key="3">
    <source>
        <dbReference type="ARBA" id="ARBA00022490"/>
    </source>
</evidence>
<comment type="function">
    <text evidence="9">Involved in the cellular defense against the biological effects of O6-methylguanine (O6-MeG) and O4-methylthymine (O4-MeT) in DNA. Repairs the methylated nucleobase in DNA by stoichiometrically transferring the methyl group to a cysteine residue in the enzyme. This is a suicide reaction: the enzyme is irreversibly inactivated.</text>
</comment>
<dbReference type="InterPro" id="IPR001497">
    <property type="entry name" value="MethylDNA_cys_MeTrfase_AS"/>
</dbReference>
<dbReference type="GO" id="GO:0003908">
    <property type="term" value="F:methylated-DNA-[protein]-cysteine S-methyltransferase activity"/>
    <property type="evidence" value="ECO:0007669"/>
    <property type="project" value="UniProtKB-UniRule"/>
</dbReference>
<keyword evidence="4 9" id="KW-0489">Methyltransferase</keyword>
<dbReference type="Gene3D" id="1.10.10.10">
    <property type="entry name" value="Winged helix-like DNA-binding domain superfamily/Winged helix DNA-binding domain"/>
    <property type="match status" value="1"/>
</dbReference>
<dbReference type="Pfam" id="PF02870">
    <property type="entry name" value="Methyltransf_1N"/>
    <property type="match status" value="1"/>
</dbReference>
<evidence type="ECO:0000313" key="12">
    <source>
        <dbReference type="EMBL" id="MDA5192385.1"/>
    </source>
</evidence>
<evidence type="ECO:0000256" key="5">
    <source>
        <dbReference type="ARBA" id="ARBA00022679"/>
    </source>
</evidence>
<dbReference type="InterPro" id="IPR036217">
    <property type="entry name" value="MethylDNA_cys_MeTrfase_DNAb"/>
</dbReference>
<comment type="caution">
    <text evidence="12">The sequence shown here is derived from an EMBL/GenBank/DDBJ whole genome shotgun (WGS) entry which is preliminary data.</text>
</comment>
<protein>
    <recommendedName>
        <fullName evidence="9">Methylated-DNA--protein-cysteine methyltransferase</fullName>
        <ecNumber evidence="9">2.1.1.63</ecNumber>
    </recommendedName>
    <alternativeName>
        <fullName evidence="9">6-O-methylguanine-DNA methyltransferase</fullName>
        <shortName evidence="9">MGMT</shortName>
    </alternativeName>
    <alternativeName>
        <fullName evidence="9">O-6-methylguanine-DNA-alkyltransferase</fullName>
    </alternativeName>
</protein>
<sequence length="157" mass="16916">MPQLSFLSPYGDLTVSEEDGVIVALDWGRSPFQETTAVLNEAKAQIDAYFDGDLRTFDLPIEAHGTVFQQKVWAALRAIPYGSAKSYGDLASVLSTHARAIGMACGRNPVPILIPCHRILGIHGSLGGYSAGEGPETKAALLRLEGISFRARDPELF</sequence>
<comment type="subcellular location">
    <subcellularLocation>
        <location evidence="9">Cytoplasm</location>
    </subcellularLocation>
</comment>
<dbReference type="SUPFAM" id="SSF53155">
    <property type="entry name" value="Methylated DNA-protein cysteine methyltransferase domain"/>
    <property type="match status" value="1"/>
</dbReference>
<dbReference type="InterPro" id="IPR036631">
    <property type="entry name" value="MGMT_N_sf"/>
</dbReference>
<dbReference type="RefSeq" id="WP_274942094.1">
    <property type="nucleotide sequence ID" value="NZ_JANWOI010000001.1"/>
</dbReference>
<comment type="catalytic activity">
    <reaction evidence="8 9">
        <text>a 6-O-methyl-2'-deoxyguanosine in DNA + L-cysteinyl-[protein] = S-methyl-L-cysteinyl-[protein] + a 2'-deoxyguanosine in DNA</text>
        <dbReference type="Rhea" id="RHEA:24000"/>
        <dbReference type="Rhea" id="RHEA-COMP:10131"/>
        <dbReference type="Rhea" id="RHEA-COMP:10132"/>
        <dbReference type="Rhea" id="RHEA-COMP:11367"/>
        <dbReference type="Rhea" id="RHEA-COMP:11368"/>
        <dbReference type="ChEBI" id="CHEBI:29950"/>
        <dbReference type="ChEBI" id="CHEBI:82612"/>
        <dbReference type="ChEBI" id="CHEBI:85445"/>
        <dbReference type="ChEBI" id="CHEBI:85448"/>
        <dbReference type="EC" id="2.1.1.63"/>
    </reaction>
</comment>
<dbReference type="Gene3D" id="3.30.160.70">
    <property type="entry name" value="Methylated DNA-protein cysteine methyltransferase domain"/>
    <property type="match status" value="1"/>
</dbReference>
<evidence type="ECO:0000256" key="7">
    <source>
        <dbReference type="ARBA" id="ARBA00023204"/>
    </source>
</evidence>
<comment type="similarity">
    <text evidence="2 9">Belongs to the MGMT family.</text>
</comment>
<dbReference type="NCBIfam" id="TIGR00589">
    <property type="entry name" value="ogt"/>
    <property type="match status" value="1"/>
</dbReference>
<evidence type="ECO:0000313" key="13">
    <source>
        <dbReference type="Proteomes" id="UP001141619"/>
    </source>
</evidence>
<dbReference type="CDD" id="cd06445">
    <property type="entry name" value="ATase"/>
    <property type="match status" value="1"/>
</dbReference>
<keyword evidence="7 9" id="KW-0234">DNA repair</keyword>
<comment type="miscellaneous">
    <text evidence="9">This enzyme catalyzes only one turnover and therefore is not strictly catalytic. According to one definition, an enzyme is a biocatalyst that acts repeatedly and over many reaction cycles.</text>
</comment>
<dbReference type="AlphaFoldDB" id="A0A9X3TV72"/>
<dbReference type="PROSITE" id="PS00374">
    <property type="entry name" value="MGMT"/>
    <property type="match status" value="1"/>
</dbReference>
<dbReference type="EC" id="2.1.1.63" evidence="9"/>
<evidence type="ECO:0000256" key="2">
    <source>
        <dbReference type="ARBA" id="ARBA00008711"/>
    </source>
</evidence>
<evidence type="ECO:0000256" key="8">
    <source>
        <dbReference type="ARBA" id="ARBA00049348"/>
    </source>
</evidence>
<dbReference type="FunFam" id="1.10.10.10:FF:000214">
    <property type="entry name" value="Methylated-DNA--protein-cysteine methyltransferase"/>
    <property type="match status" value="1"/>
</dbReference>
<comment type="catalytic activity">
    <reaction evidence="1 9">
        <text>a 4-O-methyl-thymidine in DNA + L-cysteinyl-[protein] = a thymidine in DNA + S-methyl-L-cysteinyl-[protein]</text>
        <dbReference type="Rhea" id="RHEA:53428"/>
        <dbReference type="Rhea" id="RHEA-COMP:10131"/>
        <dbReference type="Rhea" id="RHEA-COMP:10132"/>
        <dbReference type="Rhea" id="RHEA-COMP:13555"/>
        <dbReference type="Rhea" id="RHEA-COMP:13556"/>
        <dbReference type="ChEBI" id="CHEBI:29950"/>
        <dbReference type="ChEBI" id="CHEBI:82612"/>
        <dbReference type="ChEBI" id="CHEBI:137386"/>
        <dbReference type="ChEBI" id="CHEBI:137387"/>
        <dbReference type="EC" id="2.1.1.63"/>
    </reaction>
</comment>
<keyword evidence="3 9" id="KW-0963">Cytoplasm</keyword>
<feature type="domain" description="Methylguanine DNA methyltransferase ribonuclease-like" evidence="11">
    <location>
        <begin position="8"/>
        <end position="62"/>
    </location>
</feature>
<evidence type="ECO:0000256" key="1">
    <source>
        <dbReference type="ARBA" id="ARBA00001286"/>
    </source>
</evidence>
<reference evidence="12" key="1">
    <citation type="submission" date="2022-08" db="EMBL/GenBank/DDBJ databases">
        <authorList>
            <person name="Vandamme P."/>
            <person name="Hettiarachchi A."/>
            <person name="Peeters C."/>
            <person name="Cnockaert M."/>
            <person name="Carlier A."/>
        </authorList>
    </citation>
    <scope>NUCLEOTIDE SEQUENCE</scope>
    <source>
        <strain evidence="12">LMG 31809</strain>
    </source>
</reference>
<dbReference type="Proteomes" id="UP001141619">
    <property type="component" value="Unassembled WGS sequence"/>
</dbReference>
<reference evidence="12" key="2">
    <citation type="journal article" date="2023" name="Syst. Appl. Microbiol.">
        <title>Govania unica gen. nov., sp. nov., a rare biosphere bacterium that represents a novel family in the class Alphaproteobacteria.</title>
        <authorList>
            <person name="Vandamme P."/>
            <person name="Peeters C."/>
            <person name="Hettiarachchi A."/>
            <person name="Cnockaert M."/>
            <person name="Carlier A."/>
        </authorList>
    </citation>
    <scope>NUCLEOTIDE SEQUENCE</scope>
    <source>
        <strain evidence="12">LMG 31809</strain>
    </source>
</reference>
<evidence type="ECO:0000256" key="6">
    <source>
        <dbReference type="ARBA" id="ARBA00022763"/>
    </source>
</evidence>
<keyword evidence="13" id="KW-1185">Reference proteome</keyword>
<proteinExistence type="inferred from homology"/>
<evidence type="ECO:0000256" key="9">
    <source>
        <dbReference type="HAMAP-Rule" id="MF_00772"/>
    </source>
</evidence>
<dbReference type="EMBL" id="JANWOI010000001">
    <property type="protein sequence ID" value="MDA5192385.1"/>
    <property type="molecule type" value="Genomic_DNA"/>
</dbReference>
<dbReference type="PANTHER" id="PTHR10815">
    <property type="entry name" value="METHYLATED-DNA--PROTEIN-CYSTEINE METHYLTRANSFERASE"/>
    <property type="match status" value="1"/>
</dbReference>
<evidence type="ECO:0000259" key="11">
    <source>
        <dbReference type="Pfam" id="PF02870"/>
    </source>
</evidence>
<evidence type="ECO:0000256" key="4">
    <source>
        <dbReference type="ARBA" id="ARBA00022603"/>
    </source>
</evidence>
<keyword evidence="5 9" id="KW-0808">Transferase</keyword>
<dbReference type="InterPro" id="IPR023546">
    <property type="entry name" value="MGMT"/>
</dbReference>
<dbReference type="InterPro" id="IPR014048">
    <property type="entry name" value="MethylDNA_cys_MeTrfase_DNA-bd"/>
</dbReference>
<dbReference type="HAMAP" id="MF_00772">
    <property type="entry name" value="OGT"/>
    <property type="match status" value="1"/>
</dbReference>